<dbReference type="InterPro" id="IPR002885">
    <property type="entry name" value="PPR_rpt"/>
</dbReference>
<dbReference type="InterPro" id="IPR011990">
    <property type="entry name" value="TPR-like_helical_dom_sf"/>
</dbReference>
<keyword evidence="6" id="KW-1185">Reference proteome</keyword>
<dbReference type="SUPFAM" id="SSF53098">
    <property type="entry name" value="Ribonuclease H-like"/>
    <property type="match status" value="1"/>
</dbReference>
<keyword evidence="1" id="KW-0677">Repeat</keyword>
<dbReference type="InterPro" id="IPR036397">
    <property type="entry name" value="RNaseH_sf"/>
</dbReference>
<dbReference type="PROSITE" id="PS51375">
    <property type="entry name" value="PPR"/>
    <property type="match status" value="2"/>
</dbReference>
<dbReference type="InterPro" id="IPR033443">
    <property type="entry name" value="PROP1-like_PPR_dom"/>
</dbReference>
<dbReference type="PANTHER" id="PTHR47262">
    <property type="entry name" value="OS02G0132600 PROTEIN"/>
    <property type="match status" value="1"/>
</dbReference>
<feature type="domain" description="PROP1-like PPR" evidence="4">
    <location>
        <begin position="138"/>
        <end position="271"/>
    </location>
</feature>
<evidence type="ECO:0000259" key="3">
    <source>
        <dbReference type="Pfam" id="PF13456"/>
    </source>
</evidence>
<dbReference type="EMBL" id="JAAIUW010000004">
    <property type="protein sequence ID" value="KAF7833874.1"/>
    <property type="molecule type" value="Genomic_DNA"/>
</dbReference>
<gene>
    <name evidence="5" type="ORF">G2W53_008733</name>
</gene>
<proteinExistence type="predicted"/>
<reference evidence="5" key="1">
    <citation type="submission" date="2020-09" db="EMBL/GenBank/DDBJ databases">
        <title>Genome-Enabled Discovery of Anthraquinone Biosynthesis in Senna tora.</title>
        <authorList>
            <person name="Kang S.-H."/>
            <person name="Pandey R.P."/>
            <person name="Lee C.-M."/>
            <person name="Sim J.-S."/>
            <person name="Jeong J.-T."/>
            <person name="Choi B.-S."/>
            <person name="Jung M."/>
            <person name="Ginzburg D."/>
            <person name="Zhao K."/>
            <person name="Won S.Y."/>
            <person name="Oh T.-J."/>
            <person name="Yu Y."/>
            <person name="Kim N.-H."/>
            <person name="Lee O.R."/>
            <person name="Lee T.-H."/>
            <person name="Bashyal P."/>
            <person name="Kim T.-S."/>
            <person name="Lee W.-H."/>
            <person name="Kawkins C."/>
            <person name="Kim C.-K."/>
            <person name="Kim J.S."/>
            <person name="Ahn B.O."/>
            <person name="Rhee S.Y."/>
            <person name="Sohng J.K."/>
        </authorList>
    </citation>
    <scope>NUCLEOTIDE SEQUENCE</scope>
    <source>
        <tissue evidence="5">Leaf</tissue>
    </source>
</reference>
<dbReference type="PANTHER" id="PTHR47262:SF1">
    <property type="entry name" value="OS02G0132600 PROTEIN"/>
    <property type="match status" value="1"/>
</dbReference>
<feature type="domain" description="RNase H type-1" evidence="3">
    <location>
        <begin position="635"/>
        <end position="754"/>
    </location>
</feature>
<evidence type="ECO:0000256" key="2">
    <source>
        <dbReference type="PROSITE-ProRule" id="PRU00708"/>
    </source>
</evidence>
<dbReference type="NCBIfam" id="TIGR00756">
    <property type="entry name" value="PPR"/>
    <property type="match status" value="2"/>
</dbReference>
<dbReference type="CDD" id="cd06222">
    <property type="entry name" value="RNase_H_like"/>
    <property type="match status" value="1"/>
</dbReference>
<sequence length="756" mass="84865">MRRTVLLVARETFTSPPFLRHFLRRQPSHLALGVAGCTRCGFPLFGAFCFNAACRYNNAALLAVCFGLGHGSARVGPGWSPLDHEADNTTNFIASYAVSIPNLAVEDVIMKFKDLHQKLKVSPSSSSFEQLIMYMCELHEVHEALNLVDEMCEAGFTLSFEVLNSILRICEEACEYNLVHRVYSIIRHNNLKATSETFKCMINLCVKMKDFQSAYKMLDDLEEMNMKPTSSMYNAIMAGYFREKDISGAVRVMEQMIDANVEPDSLTFSYLIGNSKTEEDITMYYEEMKQFGIQPTKQIFIALINAYAACGQLEKAKEVVLHPGIPAKSLNEIRSVLVSALASHGQLSESTLVYDNIKKTGHKLESKAVINLIVEHIHCDGKLDKLFLLLEELSDTVYWIDGCFRIIMYCVANKHLRSAVGLIKQLKDIPSDEVLMEVLLSQMFSIIASSESTHLKFGLDLFWVIRKDLAILPSRQCLDFLLTACANAKDLDNVRKIWKEYEIAGYPYNVLSYLRMYQALLASGDHESARVIRTKIGRDDPHVGEVMEACKNTYIVASLGMFYLPLGVILFGSGGTGYVKRIDSVCPLNHIRLFCIMQRISCRHGLAKNVALLANLRNRSVSRWSRPNHESMKVNTDGAVCRNTKIAGCGGIIRDEYGSWKLGFKANTGFSTVNGTELWGIYYGLKTASEVGLKKIIIECDSKRAVDDVNNCNCSIGIMHPTLRQVRDFLAKDWVVQIKLIERSVNCCANLLAKTD</sequence>
<accession>A0A834WWN6</accession>
<dbReference type="AlphaFoldDB" id="A0A834WWN6"/>
<dbReference type="OrthoDB" id="767661at2759"/>
<organism evidence="5 6">
    <name type="scientific">Senna tora</name>
    <dbReference type="NCBI Taxonomy" id="362788"/>
    <lineage>
        <taxon>Eukaryota</taxon>
        <taxon>Viridiplantae</taxon>
        <taxon>Streptophyta</taxon>
        <taxon>Embryophyta</taxon>
        <taxon>Tracheophyta</taxon>
        <taxon>Spermatophyta</taxon>
        <taxon>Magnoliopsida</taxon>
        <taxon>eudicotyledons</taxon>
        <taxon>Gunneridae</taxon>
        <taxon>Pentapetalae</taxon>
        <taxon>rosids</taxon>
        <taxon>fabids</taxon>
        <taxon>Fabales</taxon>
        <taxon>Fabaceae</taxon>
        <taxon>Caesalpinioideae</taxon>
        <taxon>Cassia clade</taxon>
        <taxon>Senna</taxon>
    </lineage>
</organism>
<dbReference type="Gene3D" id="1.25.40.10">
    <property type="entry name" value="Tetratricopeptide repeat domain"/>
    <property type="match status" value="3"/>
</dbReference>
<name>A0A834WWN6_9FABA</name>
<evidence type="ECO:0000313" key="5">
    <source>
        <dbReference type="EMBL" id="KAF7833874.1"/>
    </source>
</evidence>
<dbReference type="Gene3D" id="3.30.420.10">
    <property type="entry name" value="Ribonuclease H-like superfamily/Ribonuclease H"/>
    <property type="match status" value="1"/>
</dbReference>
<dbReference type="Pfam" id="PF13456">
    <property type="entry name" value="RVT_3"/>
    <property type="match status" value="1"/>
</dbReference>
<protein>
    <submittedName>
        <fullName evidence="5">Pentatricopeptide repeat-containing protein</fullName>
    </submittedName>
</protein>
<feature type="repeat" description="PPR" evidence="2">
    <location>
        <begin position="229"/>
        <end position="263"/>
    </location>
</feature>
<comment type="caution">
    <text evidence="5">The sequence shown here is derived from an EMBL/GenBank/DDBJ whole genome shotgun (WGS) entry which is preliminary data.</text>
</comment>
<dbReference type="Pfam" id="PF01535">
    <property type="entry name" value="PPR"/>
    <property type="match status" value="1"/>
</dbReference>
<dbReference type="Pfam" id="PF17177">
    <property type="entry name" value="PPR_long"/>
    <property type="match status" value="1"/>
</dbReference>
<dbReference type="InterPro" id="IPR012337">
    <property type="entry name" value="RNaseH-like_sf"/>
</dbReference>
<feature type="repeat" description="PPR" evidence="2">
    <location>
        <begin position="194"/>
        <end position="228"/>
    </location>
</feature>
<evidence type="ECO:0000259" key="4">
    <source>
        <dbReference type="Pfam" id="PF17177"/>
    </source>
</evidence>
<dbReference type="Proteomes" id="UP000634136">
    <property type="component" value="Unassembled WGS sequence"/>
</dbReference>
<evidence type="ECO:0000313" key="6">
    <source>
        <dbReference type="Proteomes" id="UP000634136"/>
    </source>
</evidence>
<dbReference type="InterPro" id="IPR044730">
    <property type="entry name" value="RNase_H-like_dom_plant"/>
</dbReference>
<evidence type="ECO:0000256" key="1">
    <source>
        <dbReference type="ARBA" id="ARBA00022737"/>
    </source>
</evidence>
<dbReference type="GO" id="GO:0004523">
    <property type="term" value="F:RNA-DNA hybrid ribonuclease activity"/>
    <property type="evidence" value="ECO:0007669"/>
    <property type="project" value="InterPro"/>
</dbReference>
<dbReference type="InterPro" id="IPR002156">
    <property type="entry name" value="RNaseH_domain"/>
</dbReference>
<dbReference type="GO" id="GO:0003676">
    <property type="term" value="F:nucleic acid binding"/>
    <property type="evidence" value="ECO:0007669"/>
    <property type="project" value="InterPro"/>
</dbReference>